<sequence>MGKVKIYDTSVPRSQIVAEREAEYLSQSPQEKLSRLFALIRLSVKMNGGNPLKQPQGKGLVISRKNK</sequence>
<evidence type="ECO:0000313" key="2">
    <source>
        <dbReference type="EMBL" id="KAA5537073.1"/>
    </source>
</evidence>
<evidence type="ECO:0000256" key="1">
    <source>
        <dbReference type="SAM" id="MobiDB-lite"/>
    </source>
</evidence>
<keyword evidence="3" id="KW-1185">Reference proteome</keyword>
<evidence type="ECO:0000313" key="3">
    <source>
        <dbReference type="Proteomes" id="UP000323632"/>
    </source>
</evidence>
<accession>A0A5M6CQ31</accession>
<feature type="region of interest" description="Disordered" evidence="1">
    <location>
        <begin position="48"/>
        <end position="67"/>
    </location>
</feature>
<proteinExistence type="predicted"/>
<gene>
    <name evidence="2" type="ORF">F0919_05200</name>
</gene>
<reference evidence="2 3" key="1">
    <citation type="submission" date="2019-09" db="EMBL/GenBank/DDBJ databases">
        <title>Genome sequence and assembly of Taibaiella sp.</title>
        <authorList>
            <person name="Chhetri G."/>
        </authorList>
    </citation>
    <scope>NUCLEOTIDE SEQUENCE [LARGE SCALE GENOMIC DNA]</scope>
    <source>
        <strain evidence="2 3">KVB11</strain>
    </source>
</reference>
<name>A0A5M6CQ31_9BACT</name>
<protein>
    <submittedName>
        <fullName evidence="2">Uncharacterized protein</fullName>
    </submittedName>
</protein>
<dbReference type="EMBL" id="VWSH01000001">
    <property type="protein sequence ID" value="KAA5537073.1"/>
    <property type="molecule type" value="Genomic_DNA"/>
</dbReference>
<organism evidence="2 3">
    <name type="scientific">Taibaiella lutea</name>
    <dbReference type="NCBI Taxonomy" id="2608001"/>
    <lineage>
        <taxon>Bacteria</taxon>
        <taxon>Pseudomonadati</taxon>
        <taxon>Bacteroidota</taxon>
        <taxon>Chitinophagia</taxon>
        <taxon>Chitinophagales</taxon>
        <taxon>Chitinophagaceae</taxon>
        <taxon>Taibaiella</taxon>
    </lineage>
</organism>
<comment type="caution">
    <text evidence="2">The sequence shown here is derived from an EMBL/GenBank/DDBJ whole genome shotgun (WGS) entry which is preliminary data.</text>
</comment>
<dbReference type="Proteomes" id="UP000323632">
    <property type="component" value="Unassembled WGS sequence"/>
</dbReference>
<dbReference type="RefSeq" id="WP_150031649.1">
    <property type="nucleotide sequence ID" value="NZ_VWSH01000001.1"/>
</dbReference>
<dbReference type="AlphaFoldDB" id="A0A5M6CQ31"/>